<reference evidence="1 2" key="1">
    <citation type="submission" date="2013-11" db="EMBL/GenBank/DDBJ databases">
        <title>The Genome Sequence of Phytophthora parasitica CJ01A1.</title>
        <authorList>
            <consortium name="The Broad Institute Genomics Platform"/>
            <person name="Russ C."/>
            <person name="Tyler B."/>
            <person name="Panabieres F."/>
            <person name="Shan W."/>
            <person name="Tripathy S."/>
            <person name="Grunwald N."/>
            <person name="Machado M."/>
            <person name="Johnson C.S."/>
            <person name="Walker B."/>
            <person name="Young S.K."/>
            <person name="Zeng Q."/>
            <person name="Gargeya S."/>
            <person name="Fitzgerald M."/>
            <person name="Haas B."/>
            <person name="Abouelleil A."/>
            <person name="Allen A.W."/>
            <person name="Alvarado L."/>
            <person name="Arachchi H.M."/>
            <person name="Berlin A.M."/>
            <person name="Chapman S.B."/>
            <person name="Gainer-Dewar J."/>
            <person name="Goldberg J."/>
            <person name="Griggs A."/>
            <person name="Gujja S."/>
            <person name="Hansen M."/>
            <person name="Howarth C."/>
            <person name="Imamovic A."/>
            <person name="Ireland A."/>
            <person name="Larimer J."/>
            <person name="McCowan C."/>
            <person name="Murphy C."/>
            <person name="Pearson M."/>
            <person name="Poon T.W."/>
            <person name="Priest M."/>
            <person name="Roberts A."/>
            <person name="Saif S."/>
            <person name="Shea T."/>
            <person name="Sisk P."/>
            <person name="Sykes S."/>
            <person name="Wortman J."/>
            <person name="Nusbaum C."/>
            <person name="Birren B."/>
        </authorList>
    </citation>
    <scope>NUCLEOTIDE SEQUENCE [LARGE SCALE GENOMIC DNA]</scope>
    <source>
        <strain evidence="1 2">CJ01A1</strain>
    </source>
</reference>
<evidence type="ECO:0000313" key="1">
    <source>
        <dbReference type="EMBL" id="ETP05308.1"/>
    </source>
</evidence>
<accession>W2W5Q5</accession>
<protein>
    <submittedName>
        <fullName evidence="1">Uncharacterized protein</fullName>
    </submittedName>
</protein>
<evidence type="ECO:0000313" key="2">
    <source>
        <dbReference type="Proteomes" id="UP000018958"/>
    </source>
</evidence>
<dbReference type="AlphaFoldDB" id="W2W5Q5"/>
<name>W2W5Q5_PHYNI</name>
<organism evidence="1 2">
    <name type="scientific">Phytophthora nicotianae CJ01A1</name>
    <dbReference type="NCBI Taxonomy" id="1317063"/>
    <lineage>
        <taxon>Eukaryota</taxon>
        <taxon>Sar</taxon>
        <taxon>Stramenopiles</taxon>
        <taxon>Oomycota</taxon>
        <taxon>Peronosporomycetes</taxon>
        <taxon>Peronosporales</taxon>
        <taxon>Peronosporaceae</taxon>
        <taxon>Phytophthora</taxon>
    </lineage>
</organism>
<sequence length="61" mass="6843">MLPTSTAPGTFEETEYVLPKEREARPVYPVTALSVVASYAKDHLCNDVEELLAEVERCFPE</sequence>
<proteinExistence type="predicted"/>
<dbReference type="Proteomes" id="UP000018958">
    <property type="component" value="Unassembled WGS sequence"/>
</dbReference>
<gene>
    <name evidence="1" type="ORF">F441_18054</name>
</gene>
<comment type="caution">
    <text evidence="1">The sequence shown here is derived from an EMBL/GenBank/DDBJ whole genome shotgun (WGS) entry which is preliminary data.</text>
</comment>
<dbReference type="EMBL" id="ANIX01003579">
    <property type="protein sequence ID" value="ETP05308.1"/>
    <property type="molecule type" value="Genomic_DNA"/>
</dbReference>